<dbReference type="SMART" id="SM00060">
    <property type="entry name" value="FN3"/>
    <property type="match status" value="1"/>
</dbReference>
<dbReference type="SUPFAM" id="SSF49265">
    <property type="entry name" value="Fibronectin type III"/>
    <property type="match status" value="1"/>
</dbReference>
<reference evidence="3" key="1">
    <citation type="submission" date="2021-01" db="EMBL/GenBank/DDBJ databases">
        <authorList>
            <person name="Li R."/>
            <person name="Bekaert M."/>
        </authorList>
    </citation>
    <scope>NUCLEOTIDE SEQUENCE</scope>
    <source>
        <strain evidence="3">Farmed</strain>
    </source>
</reference>
<organism evidence="3 4">
    <name type="scientific">Acanthosepion pharaonis</name>
    <name type="common">Pharaoh cuttlefish</name>
    <name type="synonym">Sepia pharaonis</name>
    <dbReference type="NCBI Taxonomy" id="158019"/>
    <lineage>
        <taxon>Eukaryota</taxon>
        <taxon>Metazoa</taxon>
        <taxon>Spiralia</taxon>
        <taxon>Lophotrochozoa</taxon>
        <taxon>Mollusca</taxon>
        <taxon>Cephalopoda</taxon>
        <taxon>Coleoidea</taxon>
        <taxon>Decapodiformes</taxon>
        <taxon>Sepiida</taxon>
        <taxon>Sepiina</taxon>
        <taxon>Sepiidae</taxon>
        <taxon>Acanthosepion</taxon>
    </lineage>
</organism>
<dbReference type="OrthoDB" id="6266258at2759"/>
<evidence type="ECO:0000313" key="3">
    <source>
        <dbReference type="EMBL" id="CAE1246733.1"/>
    </source>
</evidence>
<dbReference type="Gene3D" id="2.60.40.10">
    <property type="entry name" value="Immunoglobulins"/>
    <property type="match status" value="3"/>
</dbReference>
<name>A0A812BXE2_ACAPH</name>
<dbReference type="SUPFAM" id="SSF48726">
    <property type="entry name" value="Immunoglobulin"/>
    <property type="match status" value="1"/>
</dbReference>
<dbReference type="PROSITE" id="PS50853">
    <property type="entry name" value="FN3"/>
    <property type="match status" value="1"/>
</dbReference>
<sequence>MRSYTLRLFATLMKTVWNKVKTSTRQGLYIRNANKLNSGRYTCIVENPLETVTGSAQLTIISTPGEVSGVYGEDSTITTTSIRLRWLAPPDNGSPVTKYDIQAFSNLDPEWKTVASDIPDATANVDAELFKAAIVTGLLPDNNYNFRLIAYNALGNGPASLQSASYRTLSSPPTKAPTGVGGGGGTVGVLSIIWQPLHPSEHGGRGIGYIVYWRKKSDSDVRWFKLTNKRSPDKYQSLVIS</sequence>
<evidence type="ECO:0000313" key="4">
    <source>
        <dbReference type="Proteomes" id="UP000597762"/>
    </source>
</evidence>
<dbReference type="EMBL" id="CAHIKZ030000957">
    <property type="protein sequence ID" value="CAE1246733.1"/>
    <property type="molecule type" value="Genomic_DNA"/>
</dbReference>
<accession>A0A812BXE2</accession>
<dbReference type="AlphaFoldDB" id="A0A812BXE2"/>
<dbReference type="PANTHER" id="PTHR13817:SF175">
    <property type="entry name" value="IG-LIKE AND FIBRONECTIN TYPE-III DOMAIN-CONTAINING PROTEIN C27B7.7"/>
    <property type="match status" value="1"/>
</dbReference>
<protein>
    <submittedName>
        <fullName evidence="3">CNTN1</fullName>
    </submittedName>
</protein>
<gene>
    <name evidence="3" type="ORF">SPHA_25298</name>
</gene>
<dbReference type="PANTHER" id="PTHR13817">
    <property type="entry name" value="TITIN"/>
    <property type="match status" value="1"/>
</dbReference>
<keyword evidence="4" id="KW-1185">Reference proteome</keyword>
<dbReference type="InterPro" id="IPR013783">
    <property type="entry name" value="Ig-like_fold"/>
</dbReference>
<feature type="domain" description="Fibronectin type-III" evidence="2">
    <location>
        <begin position="63"/>
        <end position="171"/>
    </location>
</feature>
<comment type="caution">
    <text evidence="3">The sequence shown here is derived from an EMBL/GenBank/DDBJ whole genome shotgun (WGS) entry which is preliminary data.</text>
</comment>
<dbReference type="InterPro" id="IPR036179">
    <property type="entry name" value="Ig-like_dom_sf"/>
</dbReference>
<dbReference type="InterPro" id="IPR036116">
    <property type="entry name" value="FN3_sf"/>
</dbReference>
<dbReference type="CDD" id="cd00063">
    <property type="entry name" value="FN3"/>
    <property type="match status" value="1"/>
</dbReference>
<proteinExistence type="predicted"/>
<evidence type="ECO:0000259" key="2">
    <source>
        <dbReference type="PROSITE" id="PS50853"/>
    </source>
</evidence>
<dbReference type="Proteomes" id="UP000597762">
    <property type="component" value="Unassembled WGS sequence"/>
</dbReference>
<evidence type="ECO:0000256" key="1">
    <source>
        <dbReference type="ARBA" id="ARBA00022737"/>
    </source>
</evidence>
<dbReference type="InterPro" id="IPR003961">
    <property type="entry name" value="FN3_dom"/>
</dbReference>
<dbReference type="Pfam" id="PF00041">
    <property type="entry name" value="fn3"/>
    <property type="match status" value="1"/>
</dbReference>
<keyword evidence="1" id="KW-0677">Repeat</keyword>
<dbReference type="InterPro" id="IPR050964">
    <property type="entry name" value="Striated_Muscle_Regulatory"/>
</dbReference>